<evidence type="ECO:0000313" key="1">
    <source>
        <dbReference type="EMBL" id="TCL69305.1"/>
    </source>
</evidence>
<comment type="caution">
    <text evidence="1">The sequence shown here is derived from an EMBL/GenBank/DDBJ whole genome shotgun (WGS) entry which is preliminary data.</text>
</comment>
<keyword evidence="2" id="KW-1185">Reference proteome</keyword>
<dbReference type="InterPro" id="IPR038484">
    <property type="entry name" value="MucB/RseB_C_sf"/>
</dbReference>
<evidence type="ECO:0000313" key="2">
    <source>
        <dbReference type="Proteomes" id="UP000295008"/>
    </source>
</evidence>
<dbReference type="OrthoDB" id="2544256at2"/>
<organism evidence="1 2">
    <name type="scientific">Hydrogenispora ethanolica</name>
    <dbReference type="NCBI Taxonomy" id="1082276"/>
    <lineage>
        <taxon>Bacteria</taxon>
        <taxon>Bacillati</taxon>
        <taxon>Bacillota</taxon>
        <taxon>Hydrogenispora</taxon>
    </lineage>
</organism>
<dbReference type="PANTHER" id="PTHR37507:SF2">
    <property type="entry name" value="SPORULATION PROTEIN YDCC"/>
    <property type="match status" value="1"/>
</dbReference>
<sequence>MFKAWRKMIWVLVLLLVLPTAAPVYGELNLAQIKERVLETLNKGNYTVQYTETSFRFGRRQESASQVWVKERSLLRRMESPFWQRGEVTLENDNRFLFFIPNLNVGLKLDHQSGKNKKPLPEWKNWLDKVTQFDGETVLTGRPVFSLSGVSDKNSFRIYIDKEYNFPIGFDLNRRGILIQSLRFQQFKKLPASFNLESFFPENVKWYENETKFWQAISIPRVQMGVNFPIGQPAYVPEGYQFLRASIEELSQATVVHLLYENSNRQRISIFEREKLSDRQRFSFEEFIRAGQTVYVYQFFSNQVNYAIIGAVPVEELKKIAASIK</sequence>
<dbReference type="Proteomes" id="UP000295008">
    <property type="component" value="Unassembled WGS sequence"/>
</dbReference>
<name>A0A4R1RS61_HYDET</name>
<dbReference type="InterPro" id="IPR052944">
    <property type="entry name" value="Sporulation_related"/>
</dbReference>
<reference evidence="1 2" key="1">
    <citation type="submission" date="2019-03" db="EMBL/GenBank/DDBJ databases">
        <title>Genomic Encyclopedia of Type Strains, Phase IV (KMG-IV): sequencing the most valuable type-strain genomes for metagenomic binning, comparative biology and taxonomic classification.</title>
        <authorList>
            <person name="Goeker M."/>
        </authorList>
    </citation>
    <scope>NUCLEOTIDE SEQUENCE [LARGE SCALE GENOMIC DNA]</scope>
    <source>
        <strain evidence="1 2">LX-B</strain>
    </source>
</reference>
<dbReference type="AlphaFoldDB" id="A0A4R1RS61"/>
<dbReference type="EMBL" id="SLUN01000012">
    <property type="protein sequence ID" value="TCL69305.1"/>
    <property type="molecule type" value="Genomic_DNA"/>
</dbReference>
<proteinExistence type="predicted"/>
<dbReference type="RefSeq" id="WP_132014330.1">
    <property type="nucleotide sequence ID" value="NZ_SLUN01000012.1"/>
</dbReference>
<dbReference type="Gene3D" id="3.30.200.100">
    <property type="entry name" value="MucB/RseB, C-terminal domain"/>
    <property type="match status" value="1"/>
</dbReference>
<dbReference type="PANTHER" id="PTHR37507">
    <property type="entry name" value="SPORULATION PROTEIN YDCC"/>
    <property type="match status" value="1"/>
</dbReference>
<protein>
    <submittedName>
        <fullName evidence="1">MucB/RseB-like sigma(E) regulatory protein</fullName>
    </submittedName>
</protein>
<gene>
    <name evidence="1" type="ORF">EDC14_10122</name>
</gene>
<accession>A0A4R1RS61</accession>